<dbReference type="PANTHER" id="PTHR32227">
    <property type="entry name" value="GLUCAN ENDO-1,3-BETA-GLUCOSIDASE BG1-RELATED-RELATED"/>
    <property type="match status" value="1"/>
</dbReference>
<evidence type="ECO:0000256" key="1">
    <source>
        <dbReference type="ARBA" id="ARBA00008773"/>
    </source>
</evidence>
<dbReference type="Gene3D" id="3.20.20.80">
    <property type="entry name" value="Glycosidases"/>
    <property type="match status" value="1"/>
</dbReference>
<evidence type="ECO:0000313" key="7">
    <source>
        <dbReference type="EnsemblPlants" id="OB02G24320.1"/>
    </source>
</evidence>
<dbReference type="HOGENOM" id="CLU_024953_0_0_1"/>
<protein>
    <submittedName>
        <fullName evidence="7">Uncharacterized protein</fullName>
    </submittedName>
</protein>
<accession>J3LCR5</accession>
<dbReference type="Proteomes" id="UP000006038">
    <property type="component" value="Unassembled WGS sequence"/>
</dbReference>
<organism evidence="7">
    <name type="scientific">Oryza brachyantha</name>
    <name type="common">malo sina</name>
    <dbReference type="NCBI Taxonomy" id="4533"/>
    <lineage>
        <taxon>Eukaryota</taxon>
        <taxon>Viridiplantae</taxon>
        <taxon>Streptophyta</taxon>
        <taxon>Embryophyta</taxon>
        <taxon>Tracheophyta</taxon>
        <taxon>Spermatophyta</taxon>
        <taxon>Magnoliopsida</taxon>
        <taxon>Liliopsida</taxon>
        <taxon>Poales</taxon>
        <taxon>Poaceae</taxon>
        <taxon>BOP clade</taxon>
        <taxon>Oryzoideae</taxon>
        <taxon>Oryzeae</taxon>
        <taxon>Oryzinae</taxon>
        <taxon>Oryza</taxon>
    </lineage>
</organism>
<dbReference type="AlphaFoldDB" id="J3LCR5"/>
<comment type="similarity">
    <text evidence="1 4">Belongs to the glycosyl hydrolase 17 family.</text>
</comment>
<feature type="chain" id="PRO_5003773732" evidence="6">
    <location>
        <begin position="22"/>
        <end position="378"/>
    </location>
</feature>
<dbReference type="Gramene" id="OB02G24320.1">
    <property type="protein sequence ID" value="OB02G24320.1"/>
    <property type="gene ID" value="OB02G24320"/>
</dbReference>
<dbReference type="eggNOG" id="ENOG502QQ3M">
    <property type="taxonomic scope" value="Eukaryota"/>
</dbReference>
<dbReference type="InterPro" id="IPR044965">
    <property type="entry name" value="Glyco_hydro_17_plant"/>
</dbReference>
<dbReference type="OMA" id="GAETEHH"/>
<dbReference type="FunFam" id="3.20.20.80:FF:000010">
    <property type="entry name" value="glucan endo-1,3-beta-glucosidase, basic"/>
    <property type="match status" value="1"/>
</dbReference>
<dbReference type="InterPro" id="IPR017853">
    <property type="entry name" value="GH"/>
</dbReference>
<dbReference type="PROSITE" id="PS00587">
    <property type="entry name" value="GLYCOSYL_HYDROL_F17"/>
    <property type="match status" value="1"/>
</dbReference>
<proteinExistence type="inferred from homology"/>
<dbReference type="SUPFAM" id="SSF51445">
    <property type="entry name" value="(Trans)glycosidases"/>
    <property type="match status" value="1"/>
</dbReference>
<keyword evidence="6" id="KW-0732">Signal</keyword>
<keyword evidence="3 5" id="KW-0326">Glycosidase</keyword>
<dbReference type="Pfam" id="PF00332">
    <property type="entry name" value="Glyco_hydro_17"/>
    <property type="match status" value="1"/>
</dbReference>
<evidence type="ECO:0000313" key="8">
    <source>
        <dbReference type="Proteomes" id="UP000006038"/>
    </source>
</evidence>
<dbReference type="GeneID" id="102705411"/>
<evidence type="ECO:0000256" key="2">
    <source>
        <dbReference type="ARBA" id="ARBA00022801"/>
    </source>
</evidence>
<keyword evidence="2 5" id="KW-0378">Hydrolase</keyword>
<keyword evidence="8" id="KW-1185">Reference proteome</keyword>
<dbReference type="GO" id="GO:0005975">
    <property type="term" value="P:carbohydrate metabolic process"/>
    <property type="evidence" value="ECO:0007669"/>
    <property type="project" value="InterPro"/>
</dbReference>
<name>J3LCR5_ORYBR</name>
<sequence length="378" mass="40362">MRISMALASTGLLLLLSVAAADMSIVSYVGRSEEETPDHQRSSNNFSNAVAGEGDSLRFVGVCYGTLGSDLPPRSEVVQMYKSLGINGMRIYSPDREALDALRNSGVGVILDVGGIDAVSWLGDSFANAAAWVQDNVRSYYPAVNIKYIAVGNEGLGDGATQRILPAMQNVNAALAAAGLAAGIKASTSVRYDVFASTSPPSAGVFAYPYMTAIAQYLASTGAPLLANVYPYFAYRDHPEYISLDFATFQPTATPVVDRNNGLVYHNLFDAMVDAIHAALEKAGAGSVRVVVSESGWPSAGGFAATMDNARRYNQGLVDHVAQGTGTPRRPGQLEAYVFAMFNENQKTGDAIERNFGLFYPNKSPVYPITFPNLHLEI</sequence>
<feature type="signal peptide" evidence="6">
    <location>
        <begin position="1"/>
        <end position="21"/>
    </location>
</feature>
<evidence type="ECO:0000256" key="5">
    <source>
        <dbReference type="RuleBase" id="RU004336"/>
    </source>
</evidence>
<dbReference type="GO" id="GO:0042973">
    <property type="term" value="F:glucan endo-1,3-beta-D-glucosidase activity"/>
    <property type="evidence" value="ECO:0007669"/>
    <property type="project" value="UniProtKB-ARBA"/>
</dbReference>
<dbReference type="InterPro" id="IPR000490">
    <property type="entry name" value="Glyco_hydro_17"/>
</dbReference>
<evidence type="ECO:0000256" key="4">
    <source>
        <dbReference type="RuleBase" id="RU004335"/>
    </source>
</evidence>
<dbReference type="EnsemblPlants" id="OB02G24320.1">
    <property type="protein sequence ID" value="OB02G24320.1"/>
    <property type="gene ID" value="OB02G24320"/>
</dbReference>
<dbReference type="OrthoDB" id="941679at2759"/>
<dbReference type="KEGG" id="obr:102705411"/>
<dbReference type="STRING" id="4533.J3LCR5"/>
<evidence type="ECO:0000256" key="6">
    <source>
        <dbReference type="SAM" id="SignalP"/>
    </source>
</evidence>
<reference evidence="7" key="1">
    <citation type="submission" date="2013-04" db="UniProtKB">
        <authorList>
            <consortium name="EnsemblPlants"/>
        </authorList>
    </citation>
    <scope>IDENTIFICATION</scope>
</reference>
<evidence type="ECO:0000256" key="3">
    <source>
        <dbReference type="ARBA" id="ARBA00023295"/>
    </source>
</evidence>
<gene>
    <name evidence="7" type="primary">LOC102705411</name>
</gene>